<comment type="similarity">
    <text evidence="2">Belongs to the ABC transporter superfamily. ABCA family.</text>
</comment>
<keyword evidence="12" id="KW-0378">Hydrolase</keyword>
<evidence type="ECO:0000313" key="12">
    <source>
        <dbReference type="EMBL" id="ORX77362.1"/>
    </source>
</evidence>
<comment type="subcellular location">
    <subcellularLocation>
        <location evidence="1">Membrane</location>
        <topology evidence="1">Multi-pass membrane protein</topology>
    </subcellularLocation>
</comment>
<dbReference type="Gene3D" id="3.40.50.300">
    <property type="entry name" value="P-loop containing nucleotide triphosphate hydrolases"/>
    <property type="match status" value="2"/>
</dbReference>
<dbReference type="Pfam" id="PF00005">
    <property type="entry name" value="ABC_tran"/>
    <property type="match status" value="2"/>
</dbReference>
<keyword evidence="3" id="KW-0813">Transport</keyword>
<dbReference type="PANTHER" id="PTHR19229">
    <property type="entry name" value="ATP-BINDING CASSETTE TRANSPORTER SUBFAMILY A ABCA"/>
    <property type="match status" value="1"/>
</dbReference>
<feature type="transmembrane region" description="Helical" evidence="10">
    <location>
        <begin position="1104"/>
        <end position="1130"/>
    </location>
</feature>
<feature type="transmembrane region" description="Helical" evidence="10">
    <location>
        <begin position="336"/>
        <end position="352"/>
    </location>
</feature>
<feature type="transmembrane region" description="Helical" evidence="10">
    <location>
        <begin position="890"/>
        <end position="909"/>
    </location>
</feature>
<gene>
    <name evidence="12" type="ORF">BCR32DRAFT_283237</name>
</gene>
<protein>
    <submittedName>
        <fullName evidence="12">p-loop containing nucleoside triphosphate hydrolase protein</fullName>
    </submittedName>
</protein>
<dbReference type="PANTHER" id="PTHR19229:SF36">
    <property type="entry name" value="ATP-BINDING CASSETTE SUB-FAMILY A MEMBER 2"/>
    <property type="match status" value="1"/>
</dbReference>
<dbReference type="PROSITE" id="PS00211">
    <property type="entry name" value="ABC_TRANSPORTER_1"/>
    <property type="match status" value="1"/>
</dbReference>
<sequence>MSQLMALFKRNLLLKKVSKSQTFTEIFFPIIMVLLSYKLNQISETKVYEKIGPTQATDMNMLFKTEMLLADTSKHPTIGFILPEKNQDKTIVDKVMNNEIFDGVESKIFNNQNEMIEYNEDFNNLLVAGIIFESDDYYQYTIRVNGTATPEPNADPITNYAIGRHATEVGKGFGTDADNYLLTFSPIQAAVDQGILRLKLNNDNFTIQHAVGKLGKSESQYNANNNGGNFGFYLSTIYMIPIIVIVVCIVKEKEDGIKNGLLMAGTHPTVFWLSWLILYVIICFIISIFITIFYVITKTFANVHPVIMFLALFLYGLSCCSLGFFFSTFFKKTKTAGTIVTLVVVILSYANMASEYIPIMIKKVLSLLFSPVALGSFVYEVDDMENRFIKLNFSNLFSTNAGFFLLCLMINTILYFGLAIIGDNFFSNENNAYLFKSKPKINEIREGGEVTYQKDIQEDFNEKNGEQCTVEVCRVHKVFTKKSDSTTTTKNKNKNKKKSKTEFLAVDDVSFKVYPNEIFAILGHNGAGKTTLINIMVGLLRATEGNVFFDGRDITTNKNEIRKEFGVCSQVNIIYDELSVEDHIKFYAQLKGLKVGVDVDVDGILQEIDLIHQKKLKASKLSGGQKRKLCIGMAIIGNPKYIFLDEPTTGLDPLSRRKIWDLLLKKREGRVIFLTTHYMDEADILADRKLILTKGKIRCLGTSLYLKNHFNMNYDLDVETSDKNRVNAIINRYLPEATYVHDMNHEQSTILSIYQGGNQSKEKRGSSNVKCYTWRLPLNTTSKFSLLLNELERQMNDDENENEQRGGLVKKYALNMPTLEELFIRLEDNTIEDENESDETDRLIFDDQVLIQTNEAKLPELKEVEALSRMKILWCLIKTRIKIFLKDKTFAFFSIIFPAIITGAMFVLGQQLLNSKPTSYEPNVMSVSNIYPESYINLDPNANFGITVDNLSNVIHHGNNNGNNNQRNGTINGQVTNLALNSIPYPNFGETYYLSSINGQTMNNNYKLDIHYNDTMTHSLPATLNTVSNAILASNNINEQIVVKSHPYDKNNDLLAVVGLYLSGFMIGYYIVSNIGRYGPLIVRERVNQLLQQLQLNGVSRINYWISCFTSDSIIFLITCLLVFIVGVIVQYQPLMDIKVLLVILICLVIWCIPSMIYQYIISFFFNKEETAYSIISIINTYPVIFGYLIFMILSLTSSSMDDLIINNTGLFDWKCIIFNVGLTAIFPIYGIVAMVHSLFMIKVYEKLINYELNLTNILKIRNGISPIVIVLIILSFIYFFVLIKLDIQKNQTTKKDIHEMSPETLQRYEKILSEGDDDVYKEFEYVKNHQSDLPLSVLHLSKEYNNKLPSNKEKREEIKNRDPENFKFGEIHRSLYASNKYVKTAVVDVNFGVRNRECFGLLGPNGAGKSTTLNTVTSTIPQTTGKVCFNGVETHLARLNEISMGYCPQNDILWKELTLREHVEFFLSIRGYSREESKEYATQYINAVGLEEHQNKRVDDISGGTKRKLSLLIAICGYPKQILLDEPTAGMDPSTRRLVWNTIRKTKSMNDSALIMTTHSMEEAENLCDRLAILINGRLTCIGSPEHLKMKFGDGYILEVQSKNIQQFHKEVIEDGQLFGDKEYTFEKSSNDRIKYRVKMTRHLGHIFDVMEQYKNNGLVMDYSFNQTSLEQIFINFAKEQIINTE</sequence>
<evidence type="ECO:0000256" key="7">
    <source>
        <dbReference type="ARBA" id="ARBA00022840"/>
    </source>
</evidence>
<keyword evidence="5" id="KW-0677">Repeat</keyword>
<evidence type="ECO:0000256" key="4">
    <source>
        <dbReference type="ARBA" id="ARBA00022692"/>
    </source>
</evidence>
<dbReference type="InterPro" id="IPR003593">
    <property type="entry name" value="AAA+_ATPase"/>
</dbReference>
<dbReference type="GO" id="GO:0005524">
    <property type="term" value="F:ATP binding"/>
    <property type="evidence" value="ECO:0007669"/>
    <property type="project" value="UniProtKB-KW"/>
</dbReference>
<dbReference type="InterPro" id="IPR027417">
    <property type="entry name" value="P-loop_NTPase"/>
</dbReference>
<dbReference type="SMART" id="SM00382">
    <property type="entry name" value="AAA"/>
    <property type="match status" value="2"/>
</dbReference>
<evidence type="ECO:0000256" key="8">
    <source>
        <dbReference type="ARBA" id="ARBA00022989"/>
    </source>
</evidence>
<dbReference type="InterPro" id="IPR017871">
    <property type="entry name" value="ABC_transporter-like_CS"/>
</dbReference>
<reference evidence="12 13" key="2">
    <citation type="submission" date="2016-08" db="EMBL/GenBank/DDBJ databases">
        <title>Pervasive Adenine N6-methylation of Active Genes in Fungi.</title>
        <authorList>
            <consortium name="DOE Joint Genome Institute"/>
            <person name="Mondo S.J."/>
            <person name="Dannebaum R.O."/>
            <person name="Kuo R.C."/>
            <person name="Labutti K."/>
            <person name="Haridas S."/>
            <person name="Kuo A."/>
            <person name="Salamov A."/>
            <person name="Ahrendt S.R."/>
            <person name="Lipzen A."/>
            <person name="Sullivan W."/>
            <person name="Andreopoulos W.B."/>
            <person name="Clum A."/>
            <person name="Lindquist E."/>
            <person name="Daum C."/>
            <person name="Ramamoorthy G.K."/>
            <person name="Gryganskyi A."/>
            <person name="Culley D."/>
            <person name="Magnuson J.K."/>
            <person name="James T.Y."/>
            <person name="O'Malley M.A."/>
            <person name="Stajich J.E."/>
            <person name="Spatafora J.W."/>
            <person name="Visel A."/>
            <person name="Grigoriev I.V."/>
        </authorList>
    </citation>
    <scope>NUCLEOTIDE SEQUENCE [LARGE SCALE GENOMIC DNA]</scope>
    <source>
        <strain evidence="12 13">S4</strain>
    </source>
</reference>
<keyword evidence="7" id="KW-0067">ATP-binding</keyword>
<dbReference type="Proteomes" id="UP000193944">
    <property type="component" value="Unassembled WGS sequence"/>
</dbReference>
<dbReference type="FunFam" id="3.40.50.300:FF:000335">
    <property type="entry name" value="ATP binding cassette subfamily A member 5"/>
    <property type="match status" value="1"/>
</dbReference>
<comment type="caution">
    <text evidence="12">The sequence shown here is derived from an EMBL/GenBank/DDBJ whole genome shotgun (WGS) entry which is preliminary data.</text>
</comment>
<evidence type="ECO:0000256" key="1">
    <source>
        <dbReference type="ARBA" id="ARBA00004141"/>
    </source>
</evidence>
<feature type="transmembrane region" description="Helical" evidence="10">
    <location>
        <begin position="402"/>
        <end position="421"/>
    </location>
</feature>
<feature type="transmembrane region" description="Helical" evidence="10">
    <location>
        <begin position="1172"/>
        <end position="1196"/>
    </location>
</feature>
<dbReference type="OrthoDB" id="2109100at2759"/>
<evidence type="ECO:0000256" key="9">
    <source>
        <dbReference type="ARBA" id="ARBA00023136"/>
    </source>
</evidence>
<evidence type="ECO:0000259" key="11">
    <source>
        <dbReference type="PROSITE" id="PS50893"/>
    </source>
</evidence>
<dbReference type="InterPro" id="IPR026082">
    <property type="entry name" value="ABCA"/>
</dbReference>
<evidence type="ECO:0000256" key="5">
    <source>
        <dbReference type="ARBA" id="ARBA00022737"/>
    </source>
</evidence>
<feature type="transmembrane region" description="Helical" evidence="10">
    <location>
        <begin position="1142"/>
        <end position="1166"/>
    </location>
</feature>
<dbReference type="EMBL" id="MCFG01000251">
    <property type="protein sequence ID" value="ORX77362.1"/>
    <property type="molecule type" value="Genomic_DNA"/>
</dbReference>
<evidence type="ECO:0000313" key="13">
    <source>
        <dbReference type="Proteomes" id="UP000193944"/>
    </source>
</evidence>
<keyword evidence="6" id="KW-0547">Nucleotide-binding</keyword>
<feature type="transmembrane region" description="Helical" evidence="10">
    <location>
        <begin position="230"/>
        <end position="250"/>
    </location>
</feature>
<reference evidence="12 13" key="1">
    <citation type="submission" date="2016-08" db="EMBL/GenBank/DDBJ databases">
        <title>A Parts List for Fungal Cellulosomes Revealed by Comparative Genomics.</title>
        <authorList>
            <consortium name="DOE Joint Genome Institute"/>
            <person name="Haitjema C.H."/>
            <person name="Gilmore S.P."/>
            <person name="Henske J.K."/>
            <person name="Solomon K.V."/>
            <person name="De Groot R."/>
            <person name="Kuo A."/>
            <person name="Mondo S.J."/>
            <person name="Salamov A.A."/>
            <person name="Labutti K."/>
            <person name="Zhao Z."/>
            <person name="Chiniquy J."/>
            <person name="Barry K."/>
            <person name="Brewer H.M."/>
            <person name="Purvine S.O."/>
            <person name="Wright A.T."/>
            <person name="Boxma B."/>
            <person name="Van Alen T."/>
            <person name="Hackstein J.H."/>
            <person name="Baker S.E."/>
            <person name="Grigoriev I.V."/>
            <person name="O'Malley M.A."/>
        </authorList>
    </citation>
    <scope>NUCLEOTIDE SEQUENCE [LARGE SCALE GENOMIC DNA]</scope>
    <source>
        <strain evidence="12 13">S4</strain>
    </source>
</reference>
<feature type="domain" description="ABC transporter" evidence="11">
    <location>
        <begin position="1367"/>
        <end position="1602"/>
    </location>
</feature>
<dbReference type="PROSITE" id="PS50893">
    <property type="entry name" value="ABC_TRANSPORTER_2"/>
    <property type="match status" value="2"/>
</dbReference>
<dbReference type="CDD" id="cd03263">
    <property type="entry name" value="ABC_subfamily_A"/>
    <property type="match status" value="2"/>
</dbReference>
<evidence type="ECO:0000256" key="3">
    <source>
        <dbReference type="ARBA" id="ARBA00022448"/>
    </source>
</evidence>
<dbReference type="InterPro" id="IPR003439">
    <property type="entry name" value="ABC_transporter-like_ATP-bd"/>
</dbReference>
<feature type="transmembrane region" description="Helical" evidence="10">
    <location>
        <begin position="306"/>
        <end position="329"/>
    </location>
</feature>
<keyword evidence="8 10" id="KW-1133">Transmembrane helix</keyword>
<proteinExistence type="inferred from homology"/>
<dbReference type="Pfam" id="PF12698">
    <property type="entry name" value="ABC2_membrane_3"/>
    <property type="match status" value="2"/>
</dbReference>
<keyword evidence="9 10" id="KW-0472">Membrane</keyword>
<feature type="transmembrane region" description="Helical" evidence="10">
    <location>
        <begin position="1265"/>
        <end position="1286"/>
    </location>
</feature>
<evidence type="ECO:0000256" key="10">
    <source>
        <dbReference type="SAM" id="Phobius"/>
    </source>
</evidence>
<feature type="transmembrane region" description="Helical" evidence="10">
    <location>
        <begin position="1054"/>
        <end position="1072"/>
    </location>
</feature>
<dbReference type="GO" id="GO:0016887">
    <property type="term" value="F:ATP hydrolysis activity"/>
    <property type="evidence" value="ECO:0007669"/>
    <property type="project" value="InterPro"/>
</dbReference>
<dbReference type="InterPro" id="IPR013525">
    <property type="entry name" value="ABC2_TM"/>
</dbReference>
<dbReference type="FunFam" id="3.40.50.300:FF:000933">
    <property type="entry name" value="ABC transporter A family member 7"/>
    <property type="match status" value="1"/>
</dbReference>
<accession>A0A1Y1WV81</accession>
<evidence type="ECO:0000256" key="6">
    <source>
        <dbReference type="ARBA" id="ARBA00022741"/>
    </source>
</evidence>
<dbReference type="GO" id="GO:0016020">
    <property type="term" value="C:membrane"/>
    <property type="evidence" value="ECO:0007669"/>
    <property type="project" value="UniProtKB-SubCell"/>
</dbReference>
<dbReference type="GO" id="GO:0140359">
    <property type="term" value="F:ABC-type transporter activity"/>
    <property type="evidence" value="ECO:0007669"/>
    <property type="project" value="InterPro"/>
</dbReference>
<feature type="transmembrane region" description="Helical" evidence="10">
    <location>
        <begin position="1217"/>
        <end position="1245"/>
    </location>
</feature>
<dbReference type="STRING" id="1754192.A0A1Y1WV81"/>
<keyword evidence="4 10" id="KW-0812">Transmembrane</keyword>
<feature type="transmembrane region" description="Helical" evidence="10">
    <location>
        <begin position="270"/>
        <end position="294"/>
    </location>
</feature>
<feature type="domain" description="ABC transporter" evidence="11">
    <location>
        <begin position="489"/>
        <end position="719"/>
    </location>
</feature>
<organism evidence="12 13">
    <name type="scientific">Anaeromyces robustus</name>
    <dbReference type="NCBI Taxonomy" id="1754192"/>
    <lineage>
        <taxon>Eukaryota</taxon>
        <taxon>Fungi</taxon>
        <taxon>Fungi incertae sedis</taxon>
        <taxon>Chytridiomycota</taxon>
        <taxon>Chytridiomycota incertae sedis</taxon>
        <taxon>Neocallimastigomycetes</taxon>
        <taxon>Neocallimastigales</taxon>
        <taxon>Neocallimastigaceae</taxon>
        <taxon>Anaeromyces</taxon>
    </lineage>
</organism>
<dbReference type="SUPFAM" id="SSF52540">
    <property type="entry name" value="P-loop containing nucleoside triphosphate hydrolases"/>
    <property type="match status" value="2"/>
</dbReference>
<name>A0A1Y1WV81_9FUNG</name>
<evidence type="ECO:0000256" key="2">
    <source>
        <dbReference type="ARBA" id="ARBA00008869"/>
    </source>
</evidence>
<keyword evidence="13" id="KW-1185">Reference proteome</keyword>